<dbReference type="EMBL" id="JBCDNA010000003">
    <property type="protein sequence ID" value="MEL4457405.1"/>
    <property type="molecule type" value="Genomic_DNA"/>
</dbReference>
<reference evidence="1 2" key="1">
    <citation type="submission" date="2024-04" db="EMBL/GenBank/DDBJ databases">
        <title>whole genome sequencing of Lutimonas vermicola strain IMCC1616.</title>
        <authorList>
            <person name="Bae S.S."/>
        </authorList>
    </citation>
    <scope>NUCLEOTIDE SEQUENCE [LARGE SCALE GENOMIC DNA]</scope>
    <source>
        <strain evidence="1 2">IMCC1616</strain>
    </source>
</reference>
<dbReference type="SUPFAM" id="SSF48452">
    <property type="entry name" value="TPR-like"/>
    <property type="match status" value="2"/>
</dbReference>
<comment type="caution">
    <text evidence="1">The sequence shown here is derived from an EMBL/GenBank/DDBJ whole genome shotgun (WGS) entry which is preliminary data.</text>
</comment>
<protein>
    <submittedName>
        <fullName evidence="1">Tetratricopeptide repeat protein</fullName>
    </submittedName>
</protein>
<organism evidence="1 2">
    <name type="scientific">Lutimonas vermicola</name>
    <dbReference type="NCBI Taxonomy" id="414288"/>
    <lineage>
        <taxon>Bacteria</taxon>
        <taxon>Pseudomonadati</taxon>
        <taxon>Bacteroidota</taxon>
        <taxon>Flavobacteriia</taxon>
        <taxon>Flavobacteriales</taxon>
        <taxon>Flavobacteriaceae</taxon>
        <taxon>Lutimonas</taxon>
    </lineage>
</organism>
<name>A0ABU9L7H8_9FLAO</name>
<dbReference type="InterPro" id="IPR019734">
    <property type="entry name" value="TPR_rpt"/>
</dbReference>
<accession>A0ABU9L7H8</accession>
<dbReference type="InterPro" id="IPR011990">
    <property type="entry name" value="TPR-like_helical_dom_sf"/>
</dbReference>
<evidence type="ECO:0000313" key="2">
    <source>
        <dbReference type="Proteomes" id="UP001474120"/>
    </source>
</evidence>
<evidence type="ECO:0000313" key="1">
    <source>
        <dbReference type="EMBL" id="MEL4457405.1"/>
    </source>
</evidence>
<proteinExistence type="predicted"/>
<gene>
    <name evidence="1" type="ORF">AABB81_15975</name>
</gene>
<sequence length="718" mass="83617">MSCSTKKDSFIHRTNHAMSAKFNILHNGNIAFEEAKKELDASYEDNFWERLPIEPLKIEEDFIPLPGQTVDDNSEAQGFDKAEEKAVKTIQKHSMVIDGFEKNNQIDEAYLLLGKSRYYLQRFIPALEAFTFSIENYPNADLYRETKIWKAKTHIRLQNEKLALETLSLVLRNIELTEEEYEKAHTAMAMAYTQLDSTHLVVDHLKKATFYMTDPNQGPRNLFILGQIYREQQKIDSSNMVFESLGYLKHVPQKYKVHGAIERAKNYSEADSTSIVLYTLEDLIKNRDNRAYLDELYYQAGLIALKNENFEQARGLFELSVVHNTSKPYQKSLSYESLGNFYFDKTSFEMAGAYYDSVLQIPIDQNTKRIRRLIRKRESLNDVIFYENIARKSDSILSLVTMSEGERDLYFKAYIEELKARYETERILNEQNNANIGLGDMALTNTSSNDGGTFYFYNPQVVGIGKQQFKNKYGNIPLGDFWLVAQNVGLSSDIFVKETKVELDTSLLFKTAYYTDQIPKSEKVIDSLHDVRNDAYYNLGLIYKEQFSEYEIAALDFERFLENEPKENLVLPVKYHLYKTYAFFNTDMSNKYRDEIVTDYPDSRYAEMIKNPNNVLDDANDDNSPEFMYRTAFVCYEEEDFDYALRTVNEGLELFKGLEIEAKFELLKAYVIYKTIGEEEFREKLNEIILNYPNTEESDHAEEALVKLSGLKEKLQQN</sequence>
<dbReference type="RefSeq" id="WP_342161566.1">
    <property type="nucleotide sequence ID" value="NZ_JBCDNA010000003.1"/>
</dbReference>
<dbReference type="Proteomes" id="UP001474120">
    <property type="component" value="Unassembled WGS sequence"/>
</dbReference>
<dbReference type="SMART" id="SM00028">
    <property type="entry name" value="TPR"/>
    <property type="match status" value="5"/>
</dbReference>
<dbReference type="Gene3D" id="1.25.40.10">
    <property type="entry name" value="Tetratricopeptide repeat domain"/>
    <property type="match status" value="4"/>
</dbReference>
<keyword evidence="2" id="KW-1185">Reference proteome</keyword>